<keyword evidence="3 9" id="KW-0732">Signal</keyword>
<dbReference type="PIRSF" id="PIRSF001488">
    <property type="entry name" value="Tdi_protein"/>
    <property type="match status" value="1"/>
</dbReference>
<evidence type="ECO:0000259" key="10">
    <source>
        <dbReference type="PROSITE" id="PS51352"/>
    </source>
</evidence>
<dbReference type="PANTHER" id="PTHR35891:SF2">
    <property type="entry name" value="THIOL:DISULFIDE INTERCHANGE PROTEIN DSBA"/>
    <property type="match status" value="1"/>
</dbReference>
<keyword evidence="4 7" id="KW-0574">Periplasm</keyword>
<dbReference type="GO" id="GO:0042597">
    <property type="term" value="C:periplasmic space"/>
    <property type="evidence" value="ECO:0007669"/>
    <property type="project" value="UniProtKB-SubCell"/>
</dbReference>
<evidence type="ECO:0000256" key="7">
    <source>
        <dbReference type="PIRNR" id="PIRNR001488"/>
    </source>
</evidence>
<evidence type="ECO:0000256" key="6">
    <source>
        <dbReference type="ARBA" id="ARBA00023284"/>
    </source>
</evidence>
<evidence type="ECO:0000256" key="9">
    <source>
        <dbReference type="SAM" id="SignalP"/>
    </source>
</evidence>
<feature type="signal peptide" evidence="9">
    <location>
        <begin position="1"/>
        <end position="20"/>
    </location>
</feature>
<dbReference type="PROSITE" id="PS00194">
    <property type="entry name" value="THIOREDOXIN_1"/>
    <property type="match status" value="1"/>
</dbReference>
<dbReference type="InterPro" id="IPR001853">
    <property type="entry name" value="DSBA-like_thioredoxin_dom"/>
</dbReference>
<dbReference type="Pfam" id="PF01323">
    <property type="entry name" value="DSBA"/>
    <property type="match status" value="1"/>
</dbReference>
<evidence type="ECO:0000256" key="4">
    <source>
        <dbReference type="ARBA" id="ARBA00022764"/>
    </source>
</evidence>
<dbReference type="PROSITE" id="PS51352">
    <property type="entry name" value="THIOREDOXIN_2"/>
    <property type="match status" value="1"/>
</dbReference>
<dbReference type="Proteomes" id="UP000184520">
    <property type="component" value="Unassembled WGS sequence"/>
</dbReference>
<keyword evidence="6" id="KW-0676">Redox-active center</keyword>
<dbReference type="RefSeq" id="WP_073320572.1">
    <property type="nucleotide sequence ID" value="NZ_FQWD01000002.1"/>
</dbReference>
<dbReference type="SUPFAM" id="SSF52833">
    <property type="entry name" value="Thioredoxin-like"/>
    <property type="match status" value="1"/>
</dbReference>
<dbReference type="InterPro" id="IPR050824">
    <property type="entry name" value="Thiol_disulfide_DsbA"/>
</dbReference>
<proteinExistence type="inferred from homology"/>
<feature type="domain" description="Thioredoxin" evidence="10">
    <location>
        <begin position="10"/>
        <end position="153"/>
    </location>
</feature>
<evidence type="ECO:0000313" key="12">
    <source>
        <dbReference type="Proteomes" id="UP000184520"/>
    </source>
</evidence>
<dbReference type="GO" id="GO:0015036">
    <property type="term" value="F:disulfide oxidoreductase activity"/>
    <property type="evidence" value="ECO:0007669"/>
    <property type="project" value="UniProtKB-ARBA"/>
</dbReference>
<keyword evidence="12" id="KW-1185">Reference proteome</keyword>
<organism evidence="11 12">
    <name type="scientific">Marisediminitalea aggregata</name>
    <dbReference type="NCBI Taxonomy" id="634436"/>
    <lineage>
        <taxon>Bacteria</taxon>
        <taxon>Pseudomonadati</taxon>
        <taxon>Pseudomonadota</taxon>
        <taxon>Gammaproteobacteria</taxon>
        <taxon>Alteromonadales</taxon>
        <taxon>Alteromonadaceae</taxon>
        <taxon>Marisediminitalea</taxon>
    </lineage>
</organism>
<name>A0A1M5HW50_9ALTE</name>
<evidence type="ECO:0000313" key="11">
    <source>
        <dbReference type="EMBL" id="SHG20157.1"/>
    </source>
</evidence>
<evidence type="ECO:0000256" key="1">
    <source>
        <dbReference type="ARBA" id="ARBA00004418"/>
    </source>
</evidence>
<dbReference type="OrthoDB" id="9784896at2"/>
<gene>
    <name evidence="11" type="ORF">SAMN05216361_1649</name>
</gene>
<dbReference type="CDD" id="cd03019">
    <property type="entry name" value="DsbA_DsbA"/>
    <property type="match status" value="1"/>
</dbReference>
<evidence type="ECO:0000256" key="8">
    <source>
        <dbReference type="PIRSR" id="PIRSR001488-1"/>
    </source>
</evidence>
<feature type="chain" id="PRO_5012454641" description="Thiol:disulfide interchange protein" evidence="9">
    <location>
        <begin position="21"/>
        <end position="208"/>
    </location>
</feature>
<comment type="similarity">
    <text evidence="2">Belongs to the thioredoxin family. DsbA subfamily.</text>
</comment>
<dbReference type="Gene3D" id="3.40.30.10">
    <property type="entry name" value="Glutaredoxin"/>
    <property type="match status" value="1"/>
</dbReference>
<dbReference type="AlphaFoldDB" id="A0A1M5HW50"/>
<dbReference type="InterPro" id="IPR013766">
    <property type="entry name" value="Thioredoxin_domain"/>
</dbReference>
<comment type="subcellular location">
    <subcellularLocation>
        <location evidence="1 7">Periplasm</location>
    </subcellularLocation>
</comment>
<reference evidence="12" key="1">
    <citation type="submission" date="2016-11" db="EMBL/GenBank/DDBJ databases">
        <authorList>
            <person name="Varghese N."/>
            <person name="Submissions S."/>
        </authorList>
    </citation>
    <scope>NUCLEOTIDE SEQUENCE [LARGE SCALE GENOMIC DNA]</scope>
    <source>
        <strain evidence="12">CGMCC 1.8995</strain>
    </source>
</reference>
<dbReference type="InterPro" id="IPR017937">
    <property type="entry name" value="Thioredoxin_CS"/>
</dbReference>
<sequence>MKKFAFWMILALLVPLQACAAEKWQEGEHYEVLDKPLSEKPQVVEFFSYWCPHCYRTEPFVAKLKGELDKGVKFDKVHVNFMPYTTKEVQDDVTSAMLMGKALKQEDQLSGAIFNYIHRQRATITGMKDLRNIFVINGVDGEKFDSLVKSYGLQSQLARNNKAIEDYRNVVRSVPTFIVNGKYKVQFTRDMTEQDRLDLINFLAAKKS</sequence>
<dbReference type="InterPro" id="IPR036249">
    <property type="entry name" value="Thioredoxin-like_sf"/>
</dbReference>
<protein>
    <recommendedName>
        <fullName evidence="7">Thiol:disulfide interchange protein</fullName>
    </recommendedName>
</protein>
<dbReference type="PANTHER" id="PTHR35891">
    <property type="entry name" value="THIOL:DISULFIDE INTERCHANGE PROTEIN DSBA"/>
    <property type="match status" value="1"/>
</dbReference>
<dbReference type="STRING" id="634436.SAMN05216361_1649"/>
<dbReference type="EMBL" id="FQWD01000002">
    <property type="protein sequence ID" value="SHG20157.1"/>
    <property type="molecule type" value="Genomic_DNA"/>
</dbReference>
<dbReference type="InterPro" id="IPR023205">
    <property type="entry name" value="DsbA/DsbL"/>
</dbReference>
<feature type="disulfide bond" description="Redox-active" evidence="8">
    <location>
        <begin position="51"/>
        <end position="54"/>
    </location>
</feature>
<keyword evidence="5 7" id="KW-1015">Disulfide bond</keyword>
<evidence type="ECO:0000256" key="2">
    <source>
        <dbReference type="ARBA" id="ARBA00005791"/>
    </source>
</evidence>
<evidence type="ECO:0000256" key="3">
    <source>
        <dbReference type="ARBA" id="ARBA00022729"/>
    </source>
</evidence>
<evidence type="ECO:0000256" key="5">
    <source>
        <dbReference type="ARBA" id="ARBA00023157"/>
    </source>
</evidence>
<accession>A0A1M5HW50</accession>